<protein>
    <recommendedName>
        <fullName evidence="4">Serpentine Receptor, class H</fullName>
    </recommendedName>
</protein>
<name>G0M8U4_CAEBE</name>
<reference evidence="3" key="1">
    <citation type="submission" date="2011-07" db="EMBL/GenBank/DDBJ databases">
        <authorList>
            <consortium name="Caenorhabditis brenneri Sequencing and Analysis Consortium"/>
            <person name="Wilson R.K."/>
        </authorList>
    </citation>
    <scope>NUCLEOTIDE SEQUENCE [LARGE SCALE GENOMIC DNA]</scope>
    <source>
        <strain evidence="3">PB2801</strain>
    </source>
</reference>
<dbReference type="Pfam" id="PF10318">
    <property type="entry name" value="7TM_GPCR_Srh"/>
    <property type="match status" value="1"/>
</dbReference>
<evidence type="ECO:0000313" key="3">
    <source>
        <dbReference type="Proteomes" id="UP000008068"/>
    </source>
</evidence>
<dbReference type="InterPro" id="IPR019422">
    <property type="entry name" value="7TM_GPCR_serpentine_rcpt_Srh"/>
</dbReference>
<dbReference type="Proteomes" id="UP000008068">
    <property type="component" value="Unassembled WGS sequence"/>
</dbReference>
<dbReference type="InterPro" id="IPR053220">
    <property type="entry name" value="Nematode_rcpt-like_serp_H"/>
</dbReference>
<dbReference type="PANTHER" id="PTHR22941:SF13">
    <property type="entry name" value="SERPENTINE RECEPTOR, CLASS H"/>
    <property type="match status" value="1"/>
</dbReference>
<evidence type="ECO:0000256" key="1">
    <source>
        <dbReference type="SAM" id="Phobius"/>
    </source>
</evidence>
<keyword evidence="1" id="KW-0812">Transmembrane</keyword>
<sequence length="252" mass="28922">MFLEALDVYRYTLHSISLIAAPFHIFGTYCIILKTPKTMNSVKWVMLNLHFWCVVLDILVAVLIVPLLIFPGLAGYPLGILTTWFGVPSIIQIYLNLTLVSTVYASILFIFENRYFQICAKSSSWRHFRVPFIVSCYLLVFTCFIPVCLNQPDQRKALEYTYKVSVFLINFGLPMGYIVLSVLTNYHNQAANNFLFVLIALHGINSTIIMLWAHKPYREVCHTLFYNLKIFFGLSASVPVVMRRPKVSTTVL</sequence>
<feature type="transmembrane region" description="Helical" evidence="1">
    <location>
        <begin position="164"/>
        <end position="186"/>
    </location>
</feature>
<keyword evidence="1" id="KW-1133">Transmembrane helix</keyword>
<keyword evidence="1" id="KW-0472">Membrane</keyword>
<dbReference type="PANTHER" id="PTHR22941">
    <property type="entry name" value="SERPENTINE RECEPTOR"/>
    <property type="match status" value="1"/>
</dbReference>
<dbReference type="STRING" id="135651.G0M8U4"/>
<proteinExistence type="predicted"/>
<dbReference type="AlphaFoldDB" id="G0M8U4"/>
<accession>G0M8U4</accession>
<feature type="transmembrane region" description="Helical" evidence="1">
    <location>
        <begin position="132"/>
        <end position="152"/>
    </location>
</feature>
<keyword evidence="3" id="KW-1185">Reference proteome</keyword>
<feature type="transmembrane region" description="Helical" evidence="1">
    <location>
        <begin position="193"/>
        <end position="212"/>
    </location>
</feature>
<dbReference type="eggNOG" id="ENOG502SY7B">
    <property type="taxonomic scope" value="Eukaryota"/>
</dbReference>
<organism evidence="3">
    <name type="scientific">Caenorhabditis brenneri</name>
    <name type="common">Nematode worm</name>
    <dbReference type="NCBI Taxonomy" id="135651"/>
    <lineage>
        <taxon>Eukaryota</taxon>
        <taxon>Metazoa</taxon>
        <taxon>Ecdysozoa</taxon>
        <taxon>Nematoda</taxon>
        <taxon>Chromadorea</taxon>
        <taxon>Rhabditida</taxon>
        <taxon>Rhabditina</taxon>
        <taxon>Rhabditomorpha</taxon>
        <taxon>Rhabditoidea</taxon>
        <taxon>Rhabditidae</taxon>
        <taxon>Peloderinae</taxon>
        <taxon>Caenorhabditis</taxon>
    </lineage>
</organism>
<feature type="transmembrane region" description="Helical" evidence="1">
    <location>
        <begin position="90"/>
        <end position="111"/>
    </location>
</feature>
<evidence type="ECO:0000313" key="2">
    <source>
        <dbReference type="EMBL" id="EGT31161.1"/>
    </source>
</evidence>
<gene>
    <name evidence="2" type="ORF">CAEBREN_13547</name>
</gene>
<feature type="transmembrane region" description="Helical" evidence="1">
    <location>
        <begin position="12"/>
        <end position="33"/>
    </location>
</feature>
<evidence type="ECO:0008006" key="4">
    <source>
        <dbReference type="Google" id="ProtNLM"/>
    </source>
</evidence>
<dbReference type="HOGENOM" id="CLU_042960_1_1_1"/>
<feature type="transmembrane region" description="Helical" evidence="1">
    <location>
        <begin position="224"/>
        <end position="242"/>
    </location>
</feature>
<feature type="transmembrane region" description="Helical" evidence="1">
    <location>
        <begin position="45"/>
        <end position="70"/>
    </location>
</feature>
<dbReference type="InParanoid" id="G0M8U4"/>
<dbReference type="EMBL" id="GL379787">
    <property type="protein sequence ID" value="EGT31161.1"/>
    <property type="molecule type" value="Genomic_DNA"/>
</dbReference>